<evidence type="ECO:0000313" key="3">
    <source>
        <dbReference type="Proteomes" id="UP000050761"/>
    </source>
</evidence>
<evidence type="ECO:0000313" key="2">
    <source>
        <dbReference type="EMBL" id="VDP08181.1"/>
    </source>
</evidence>
<dbReference type="WBParaSite" id="HPBE_0001718701-mRNA-1">
    <property type="protein sequence ID" value="HPBE_0001718701-mRNA-1"/>
    <property type="gene ID" value="HPBE_0001718701"/>
</dbReference>
<reference evidence="4" key="2">
    <citation type="submission" date="2019-09" db="UniProtKB">
        <authorList>
            <consortium name="WormBaseParasite"/>
        </authorList>
    </citation>
    <scope>IDENTIFICATION</scope>
</reference>
<evidence type="ECO:0000256" key="1">
    <source>
        <dbReference type="SAM" id="MobiDB-lite"/>
    </source>
</evidence>
<feature type="region of interest" description="Disordered" evidence="1">
    <location>
        <begin position="171"/>
        <end position="192"/>
    </location>
</feature>
<keyword evidence="3" id="KW-1185">Reference proteome</keyword>
<dbReference type="EMBL" id="UZAH01029846">
    <property type="protein sequence ID" value="VDP08181.1"/>
    <property type="molecule type" value="Genomic_DNA"/>
</dbReference>
<protein>
    <submittedName>
        <fullName evidence="2 4">Uncharacterized protein</fullName>
    </submittedName>
</protein>
<name>A0A183G679_HELPZ</name>
<sequence>MLVTIGKRFSDTTSNESHAVVELRCQMGDEKDRDIGSLDEAEIFTNFGHDSAIGIPVPNSTRISPIWKERGCHPQANVLHAASASARARESSAMLFFQLDVHADKEVKLDGVTTSTILPVLAMYLCRPCVAQCHQEVVALTKASRKCKAGEERGSIWSVPVPGRSRWHAKRSCGKSATRDGDSAVTDYPPTW</sequence>
<gene>
    <name evidence="2" type="ORF">HPBE_LOCUS17186</name>
</gene>
<reference evidence="2 3" key="1">
    <citation type="submission" date="2018-11" db="EMBL/GenBank/DDBJ databases">
        <authorList>
            <consortium name="Pathogen Informatics"/>
        </authorList>
    </citation>
    <scope>NUCLEOTIDE SEQUENCE [LARGE SCALE GENOMIC DNA]</scope>
</reference>
<proteinExistence type="predicted"/>
<dbReference type="Proteomes" id="UP000050761">
    <property type="component" value="Unassembled WGS sequence"/>
</dbReference>
<accession>A0A3P8AAT5</accession>
<evidence type="ECO:0000313" key="4">
    <source>
        <dbReference type="WBParaSite" id="HPBE_0001718701-mRNA-1"/>
    </source>
</evidence>
<accession>A0A183G679</accession>
<dbReference type="AlphaFoldDB" id="A0A183G679"/>
<organism evidence="3 4">
    <name type="scientific">Heligmosomoides polygyrus</name>
    <name type="common">Parasitic roundworm</name>
    <dbReference type="NCBI Taxonomy" id="6339"/>
    <lineage>
        <taxon>Eukaryota</taxon>
        <taxon>Metazoa</taxon>
        <taxon>Ecdysozoa</taxon>
        <taxon>Nematoda</taxon>
        <taxon>Chromadorea</taxon>
        <taxon>Rhabditida</taxon>
        <taxon>Rhabditina</taxon>
        <taxon>Rhabditomorpha</taxon>
        <taxon>Strongyloidea</taxon>
        <taxon>Heligmosomidae</taxon>
        <taxon>Heligmosomoides</taxon>
    </lineage>
</organism>